<feature type="region of interest" description="Disordered" evidence="1">
    <location>
        <begin position="1"/>
        <end position="21"/>
    </location>
</feature>
<accession>A0A0H5C6F6</accession>
<dbReference type="EMBL" id="CDQK01000005">
    <property type="protein sequence ID" value="CEP23666.1"/>
    <property type="molecule type" value="Genomic_DNA"/>
</dbReference>
<gene>
    <name evidence="2" type="ORF">BN1211_4309</name>
</gene>
<reference evidence="3" key="1">
    <citation type="journal article" date="2015" name="J. Biotechnol.">
        <title>The structure of the Cyberlindnera jadinii genome and its relation to Candida utilis analyzed by the occurrence of single nucleotide polymorphisms.</title>
        <authorList>
            <person name="Rupp O."/>
            <person name="Brinkrolf K."/>
            <person name="Buerth C."/>
            <person name="Kunigo M."/>
            <person name="Schneider J."/>
            <person name="Jaenicke S."/>
            <person name="Goesmann A."/>
            <person name="Puehler A."/>
            <person name="Jaeger K.-E."/>
            <person name="Ernst J.F."/>
        </authorList>
    </citation>
    <scope>NUCLEOTIDE SEQUENCE [LARGE SCALE GENOMIC DNA]</scope>
    <source>
        <strain evidence="3">ATCC 18201 / CBS 1600 / BCRC 20928 / JCM 3617 / NBRC 0987 / NRRL Y-1542</strain>
    </source>
</reference>
<name>A0A0H5C6F6_CYBJN</name>
<evidence type="ECO:0000256" key="1">
    <source>
        <dbReference type="SAM" id="MobiDB-lite"/>
    </source>
</evidence>
<sequence>MSEQWQEYVDLGDSSRYGTPLKLRNPAVMNLKEQSNDKKRGPTTPLTPTLIQKNIVKKQYTSNEDISVKTIDLREANGENYRFNEDGSSPKSRRTSLCPTGLKTFQEQQNATPKISAGIKQAVRENKKSRLQILRGSANTGADVSVSESEYSEMSTISGETPNYKLNGNLVYYKNGYYLDSVDDSFAELEREALVNEKELQRVDDIVEFMKLERKYERENS</sequence>
<dbReference type="Proteomes" id="UP000038830">
    <property type="component" value="Unassembled WGS sequence"/>
</dbReference>
<protein>
    <submittedName>
        <fullName evidence="2">Uncharacterized protein</fullName>
    </submittedName>
</protein>
<evidence type="ECO:0000313" key="2">
    <source>
        <dbReference type="EMBL" id="CEP23666.1"/>
    </source>
</evidence>
<evidence type="ECO:0000313" key="3">
    <source>
        <dbReference type="Proteomes" id="UP000038830"/>
    </source>
</evidence>
<dbReference type="AlphaFoldDB" id="A0A0H5C6F6"/>
<organism evidence="2 3">
    <name type="scientific">Cyberlindnera jadinii (strain ATCC 18201 / CBS 1600 / BCRC 20928 / JCM 3617 / NBRC 0987 / NRRL Y-1542)</name>
    <name type="common">Torula yeast</name>
    <name type="synonym">Candida utilis</name>
    <dbReference type="NCBI Taxonomy" id="983966"/>
    <lineage>
        <taxon>Eukaryota</taxon>
        <taxon>Fungi</taxon>
        <taxon>Dikarya</taxon>
        <taxon>Ascomycota</taxon>
        <taxon>Saccharomycotina</taxon>
        <taxon>Saccharomycetes</taxon>
        <taxon>Phaffomycetales</taxon>
        <taxon>Phaffomycetaceae</taxon>
        <taxon>Cyberlindnera</taxon>
    </lineage>
</organism>
<proteinExistence type="predicted"/>